<evidence type="ECO:0000256" key="1">
    <source>
        <dbReference type="SAM" id="SignalP"/>
    </source>
</evidence>
<dbReference type="WBParaSite" id="TREG1_111500.1">
    <property type="protein sequence ID" value="TREG1_111500.1"/>
    <property type="gene ID" value="TREG1_111500"/>
</dbReference>
<evidence type="ECO:0000313" key="2">
    <source>
        <dbReference type="Proteomes" id="UP000050795"/>
    </source>
</evidence>
<name>A0AA85IUF1_TRIRE</name>
<reference evidence="3" key="2">
    <citation type="submission" date="2023-11" db="UniProtKB">
        <authorList>
            <consortium name="WormBaseParasite"/>
        </authorList>
    </citation>
    <scope>IDENTIFICATION</scope>
</reference>
<feature type="chain" id="PRO_5041646687" description="Salivary secreted peptide" evidence="1">
    <location>
        <begin position="24"/>
        <end position="67"/>
    </location>
</feature>
<evidence type="ECO:0008006" key="4">
    <source>
        <dbReference type="Google" id="ProtNLM"/>
    </source>
</evidence>
<keyword evidence="2" id="KW-1185">Reference proteome</keyword>
<protein>
    <recommendedName>
        <fullName evidence="4">Salivary secreted peptide</fullName>
    </recommendedName>
</protein>
<evidence type="ECO:0000313" key="3">
    <source>
        <dbReference type="WBParaSite" id="TREG1_111500.1"/>
    </source>
</evidence>
<sequence length="67" mass="7662">MRFAYIAIVILVSLFALVEKSDGQAQTPAVPENQSVRNSIWDWIRKVFAFICSLNNFIDIFIPKKST</sequence>
<accession>A0AA85IUF1</accession>
<dbReference type="Proteomes" id="UP000050795">
    <property type="component" value="Unassembled WGS sequence"/>
</dbReference>
<reference evidence="2" key="1">
    <citation type="submission" date="2022-06" db="EMBL/GenBank/DDBJ databases">
        <authorList>
            <person name="Berger JAMES D."/>
            <person name="Berger JAMES D."/>
        </authorList>
    </citation>
    <scope>NUCLEOTIDE SEQUENCE [LARGE SCALE GENOMIC DNA]</scope>
</reference>
<feature type="signal peptide" evidence="1">
    <location>
        <begin position="1"/>
        <end position="23"/>
    </location>
</feature>
<dbReference type="AlphaFoldDB" id="A0AA85IUF1"/>
<proteinExistence type="predicted"/>
<organism evidence="2 3">
    <name type="scientific">Trichobilharzia regenti</name>
    <name type="common">Nasal bird schistosome</name>
    <dbReference type="NCBI Taxonomy" id="157069"/>
    <lineage>
        <taxon>Eukaryota</taxon>
        <taxon>Metazoa</taxon>
        <taxon>Spiralia</taxon>
        <taxon>Lophotrochozoa</taxon>
        <taxon>Platyhelminthes</taxon>
        <taxon>Trematoda</taxon>
        <taxon>Digenea</taxon>
        <taxon>Strigeidida</taxon>
        <taxon>Schistosomatoidea</taxon>
        <taxon>Schistosomatidae</taxon>
        <taxon>Trichobilharzia</taxon>
    </lineage>
</organism>
<keyword evidence="1" id="KW-0732">Signal</keyword>